<organism evidence="8 9">
    <name type="scientific">Mesonia mobilis</name>
    <dbReference type="NCBI Taxonomy" id="369791"/>
    <lineage>
        <taxon>Bacteria</taxon>
        <taxon>Pseudomonadati</taxon>
        <taxon>Bacteroidota</taxon>
        <taxon>Flavobacteriia</taxon>
        <taxon>Flavobacteriales</taxon>
        <taxon>Flavobacteriaceae</taxon>
        <taxon>Mesonia</taxon>
    </lineage>
</organism>
<evidence type="ECO:0000256" key="2">
    <source>
        <dbReference type="ARBA" id="ARBA00022475"/>
    </source>
</evidence>
<protein>
    <recommendedName>
        <fullName evidence="7">Cardiolipin synthase N-terminal domain-containing protein</fullName>
    </recommendedName>
</protein>
<keyword evidence="4 6" id="KW-1133">Transmembrane helix</keyword>
<sequence>MSNSELQVSKKLVGGMVIAGILFILLGAFSKIMHFNFGGELLTFGLFVSGVSWVIIMADILQQELINKGFWILSMFILPWLTPLLYLFRRNHLIQFDASAFFNKDHQA</sequence>
<dbReference type="InterPro" id="IPR027379">
    <property type="entry name" value="CLS_N"/>
</dbReference>
<evidence type="ECO:0000256" key="5">
    <source>
        <dbReference type="ARBA" id="ARBA00023136"/>
    </source>
</evidence>
<comment type="caution">
    <text evidence="8">The sequence shown here is derived from an EMBL/GenBank/DDBJ whole genome shotgun (WGS) entry which is preliminary data.</text>
</comment>
<evidence type="ECO:0000256" key="6">
    <source>
        <dbReference type="SAM" id="Phobius"/>
    </source>
</evidence>
<dbReference type="Pfam" id="PF13396">
    <property type="entry name" value="PLDc_N"/>
    <property type="match status" value="1"/>
</dbReference>
<name>A0ABQ3BJ07_9FLAO</name>
<dbReference type="GeneID" id="94368176"/>
<dbReference type="Proteomes" id="UP000615593">
    <property type="component" value="Unassembled WGS sequence"/>
</dbReference>
<keyword evidence="3 6" id="KW-0812">Transmembrane</keyword>
<evidence type="ECO:0000259" key="7">
    <source>
        <dbReference type="Pfam" id="PF13396"/>
    </source>
</evidence>
<feature type="transmembrane region" description="Helical" evidence="6">
    <location>
        <begin position="12"/>
        <end position="29"/>
    </location>
</feature>
<feature type="transmembrane region" description="Helical" evidence="6">
    <location>
        <begin position="41"/>
        <end position="58"/>
    </location>
</feature>
<evidence type="ECO:0000256" key="1">
    <source>
        <dbReference type="ARBA" id="ARBA00004651"/>
    </source>
</evidence>
<dbReference type="RefSeq" id="WP_027886131.1">
    <property type="nucleotide sequence ID" value="NZ_BMWY01000001.1"/>
</dbReference>
<keyword evidence="2" id="KW-1003">Cell membrane</keyword>
<evidence type="ECO:0000256" key="3">
    <source>
        <dbReference type="ARBA" id="ARBA00022692"/>
    </source>
</evidence>
<reference evidence="9" key="1">
    <citation type="journal article" date="2019" name="Int. J. Syst. Evol. Microbiol.">
        <title>The Global Catalogue of Microorganisms (GCM) 10K type strain sequencing project: providing services to taxonomists for standard genome sequencing and annotation.</title>
        <authorList>
            <consortium name="The Broad Institute Genomics Platform"/>
            <consortium name="The Broad Institute Genome Sequencing Center for Infectious Disease"/>
            <person name="Wu L."/>
            <person name="Ma J."/>
        </authorList>
    </citation>
    <scope>NUCLEOTIDE SEQUENCE [LARGE SCALE GENOMIC DNA]</scope>
    <source>
        <strain evidence="9">KCTC 12708</strain>
    </source>
</reference>
<proteinExistence type="predicted"/>
<dbReference type="EMBL" id="BMWY01000001">
    <property type="protein sequence ID" value="GGZ46752.1"/>
    <property type="molecule type" value="Genomic_DNA"/>
</dbReference>
<keyword evidence="5 6" id="KW-0472">Membrane</keyword>
<feature type="transmembrane region" description="Helical" evidence="6">
    <location>
        <begin position="70"/>
        <end position="88"/>
    </location>
</feature>
<comment type="subcellular location">
    <subcellularLocation>
        <location evidence="1">Cell membrane</location>
        <topology evidence="1">Multi-pass membrane protein</topology>
    </subcellularLocation>
</comment>
<feature type="domain" description="Cardiolipin synthase N-terminal" evidence="7">
    <location>
        <begin position="53"/>
        <end position="88"/>
    </location>
</feature>
<evidence type="ECO:0000256" key="4">
    <source>
        <dbReference type="ARBA" id="ARBA00022989"/>
    </source>
</evidence>
<gene>
    <name evidence="8" type="ORF">GCM10008088_05250</name>
</gene>
<keyword evidence="9" id="KW-1185">Reference proteome</keyword>
<accession>A0ABQ3BJ07</accession>
<evidence type="ECO:0000313" key="9">
    <source>
        <dbReference type="Proteomes" id="UP000615593"/>
    </source>
</evidence>
<evidence type="ECO:0000313" key="8">
    <source>
        <dbReference type="EMBL" id="GGZ46752.1"/>
    </source>
</evidence>